<dbReference type="PROSITE" id="PS50263">
    <property type="entry name" value="CN_HYDROLASE"/>
    <property type="match status" value="1"/>
</dbReference>
<dbReference type="Proteomes" id="UP000683310">
    <property type="component" value="Chromosome"/>
</dbReference>
<proteinExistence type="predicted"/>
<feature type="domain" description="CN hydrolase" evidence="2">
    <location>
        <begin position="31"/>
        <end position="293"/>
    </location>
</feature>
<evidence type="ECO:0000256" key="1">
    <source>
        <dbReference type="ARBA" id="ARBA00022801"/>
    </source>
</evidence>
<keyword evidence="4" id="KW-1185">Reference proteome</keyword>
<dbReference type="InterPro" id="IPR050345">
    <property type="entry name" value="Aliph_Amidase/BUP"/>
</dbReference>
<dbReference type="InterPro" id="IPR036526">
    <property type="entry name" value="C-N_Hydrolase_sf"/>
</dbReference>
<dbReference type="Pfam" id="PF00795">
    <property type="entry name" value="CN_hydrolase"/>
    <property type="match status" value="1"/>
</dbReference>
<name>A0ABX8CLA1_9NOCA</name>
<protein>
    <submittedName>
        <fullName evidence="3">Hydrolase</fullName>
    </submittedName>
</protein>
<dbReference type="PANTHER" id="PTHR43674">
    <property type="entry name" value="NITRILASE C965.09-RELATED"/>
    <property type="match status" value="1"/>
</dbReference>
<gene>
    <name evidence="3" type="ORF">KHQ06_29770</name>
</gene>
<sequence length="325" mass="35916">MSDLGPRGQTVTDDGNFVIVTAIDTPFPSPARVAPPTRTPIRVGAVQTRWHPDPEEHRAVLAAGVARAALLGAQVVCLQELTLSPYFATVPDNPDAPRHREAIPDGPTTSFARELAARHDILVHASLYEHSDTGRGYNTAILVSPTGEVLARTRKLHIPEFPGYHEDRYFDSDDSGFPVIDAAGSRFGFPTCWDQWFPELARVYSLRGAEILVYPTAIGSDPELHEFDTLPMWHQMIAANGLANATFMIAVNRTGHEDRITFYGSSFISDPYGRTLVQAPRDRDSVLVADLDLDQRRDWLTFGMFDTRRPASYGDLTAEPISTEA</sequence>
<evidence type="ECO:0000259" key="2">
    <source>
        <dbReference type="PROSITE" id="PS50263"/>
    </source>
</evidence>
<dbReference type="PANTHER" id="PTHR43674:SF2">
    <property type="entry name" value="BETA-UREIDOPROPIONASE"/>
    <property type="match status" value="1"/>
</dbReference>
<dbReference type="SUPFAM" id="SSF56317">
    <property type="entry name" value="Carbon-nitrogen hydrolase"/>
    <property type="match status" value="1"/>
</dbReference>
<reference evidence="3 4" key="1">
    <citation type="submission" date="2021-04" db="EMBL/GenBank/DDBJ databases">
        <title>Nocardia tengchongensis.</title>
        <authorList>
            <person name="Zhuang k."/>
            <person name="Ran Y."/>
            <person name="Li W."/>
        </authorList>
    </citation>
    <scope>NUCLEOTIDE SEQUENCE [LARGE SCALE GENOMIC DNA]</scope>
    <source>
        <strain evidence="3 4">CFH S0057</strain>
    </source>
</reference>
<dbReference type="GO" id="GO:0016787">
    <property type="term" value="F:hydrolase activity"/>
    <property type="evidence" value="ECO:0007669"/>
    <property type="project" value="UniProtKB-KW"/>
</dbReference>
<accession>A0ABX8CLA1</accession>
<keyword evidence="1 3" id="KW-0378">Hydrolase</keyword>
<dbReference type="EMBL" id="CP074371">
    <property type="protein sequence ID" value="QVI20339.1"/>
    <property type="molecule type" value="Genomic_DNA"/>
</dbReference>
<dbReference type="InterPro" id="IPR003010">
    <property type="entry name" value="C-N_Hydrolase"/>
</dbReference>
<organism evidence="3 4">
    <name type="scientific">Nocardia tengchongensis</name>
    <dbReference type="NCBI Taxonomy" id="2055889"/>
    <lineage>
        <taxon>Bacteria</taxon>
        <taxon>Bacillati</taxon>
        <taxon>Actinomycetota</taxon>
        <taxon>Actinomycetes</taxon>
        <taxon>Mycobacteriales</taxon>
        <taxon>Nocardiaceae</taxon>
        <taxon>Nocardia</taxon>
    </lineage>
</organism>
<dbReference type="Gene3D" id="3.60.110.10">
    <property type="entry name" value="Carbon-nitrogen hydrolase"/>
    <property type="match status" value="1"/>
</dbReference>
<evidence type="ECO:0000313" key="4">
    <source>
        <dbReference type="Proteomes" id="UP000683310"/>
    </source>
</evidence>
<evidence type="ECO:0000313" key="3">
    <source>
        <dbReference type="EMBL" id="QVI20339.1"/>
    </source>
</evidence>